<protein>
    <submittedName>
        <fullName evidence="15">Methyl-accepting chemotaxis protein</fullName>
    </submittedName>
    <submittedName>
        <fullName evidence="16">Methyl-accepting chemotaxis sensory transducer with Cache sensor</fullName>
    </submittedName>
</protein>
<dbReference type="PROSITE" id="PS50885">
    <property type="entry name" value="HAMP"/>
    <property type="match status" value="1"/>
</dbReference>
<dbReference type="InterPro" id="IPR004089">
    <property type="entry name" value="MCPsignal_dom"/>
</dbReference>
<evidence type="ECO:0000256" key="1">
    <source>
        <dbReference type="ARBA" id="ARBA00004651"/>
    </source>
</evidence>
<dbReference type="PROSITE" id="PS50111">
    <property type="entry name" value="CHEMOTAXIS_TRANSDUC_2"/>
    <property type="match status" value="1"/>
</dbReference>
<feature type="compositionally biased region" description="Basic and acidic residues" evidence="11">
    <location>
        <begin position="47"/>
        <end position="57"/>
    </location>
</feature>
<dbReference type="Gene3D" id="1.10.287.950">
    <property type="entry name" value="Methyl-accepting chemotaxis protein"/>
    <property type="match status" value="1"/>
</dbReference>
<feature type="region of interest" description="Disordered" evidence="11">
    <location>
        <begin position="1"/>
        <end position="66"/>
    </location>
</feature>
<evidence type="ECO:0000313" key="15">
    <source>
        <dbReference type="EMBL" id="QWU16904.1"/>
    </source>
</evidence>
<dbReference type="RefSeq" id="WP_036592669.1">
    <property type="nucleotide sequence ID" value="NZ_CP076607.1"/>
</dbReference>
<dbReference type="GO" id="GO:0005886">
    <property type="term" value="C:plasma membrane"/>
    <property type="evidence" value="ECO:0007669"/>
    <property type="project" value="UniProtKB-SubCell"/>
</dbReference>
<dbReference type="SMART" id="SM00304">
    <property type="entry name" value="HAMP"/>
    <property type="match status" value="1"/>
</dbReference>
<dbReference type="Pfam" id="PF00672">
    <property type="entry name" value="HAMP"/>
    <property type="match status" value="1"/>
</dbReference>
<feature type="compositionally biased region" description="Basic and acidic residues" evidence="11">
    <location>
        <begin position="13"/>
        <end position="29"/>
    </location>
</feature>
<feature type="domain" description="Methyl-accepting transducer" evidence="13">
    <location>
        <begin position="472"/>
        <end position="723"/>
    </location>
</feature>
<name>A0A1H8RZH6_9BACL</name>
<dbReference type="PANTHER" id="PTHR32089:SF112">
    <property type="entry name" value="LYSOZYME-LIKE PROTEIN-RELATED"/>
    <property type="match status" value="1"/>
</dbReference>
<gene>
    <name evidence="15" type="ORF">KP014_06800</name>
    <name evidence="16" type="ORF">SAMN04487895_110184</name>
</gene>
<proteinExistence type="inferred from homology"/>
<dbReference type="SUPFAM" id="SSF58104">
    <property type="entry name" value="Methyl-accepting chemotaxis protein (MCP) signaling domain"/>
    <property type="match status" value="1"/>
</dbReference>
<dbReference type="CDD" id="cd06225">
    <property type="entry name" value="HAMP"/>
    <property type="match status" value="1"/>
</dbReference>
<dbReference type="SMART" id="SM00283">
    <property type="entry name" value="MA"/>
    <property type="match status" value="1"/>
</dbReference>
<dbReference type="InterPro" id="IPR029151">
    <property type="entry name" value="Sensor-like_sf"/>
</dbReference>
<feature type="transmembrane region" description="Helical" evidence="12">
    <location>
        <begin position="92"/>
        <end position="112"/>
    </location>
</feature>
<dbReference type="EMBL" id="FODH01000010">
    <property type="protein sequence ID" value="SEO71800.1"/>
    <property type="molecule type" value="Genomic_DNA"/>
</dbReference>
<evidence type="ECO:0000313" key="18">
    <source>
        <dbReference type="Proteomes" id="UP000683429"/>
    </source>
</evidence>
<dbReference type="InterPro" id="IPR003660">
    <property type="entry name" value="HAMP_dom"/>
</dbReference>
<dbReference type="GO" id="GO:0007165">
    <property type="term" value="P:signal transduction"/>
    <property type="evidence" value="ECO:0007669"/>
    <property type="project" value="UniProtKB-KW"/>
</dbReference>
<evidence type="ECO:0000256" key="6">
    <source>
        <dbReference type="ARBA" id="ARBA00023136"/>
    </source>
</evidence>
<dbReference type="STRING" id="1333845.SAMN04487895_110184"/>
<dbReference type="AlphaFoldDB" id="A0A1H8RZH6"/>
<feature type="domain" description="HAMP" evidence="14">
    <location>
        <begin position="401"/>
        <end position="453"/>
    </location>
</feature>
<dbReference type="Proteomes" id="UP000683429">
    <property type="component" value="Chromosome"/>
</dbReference>
<evidence type="ECO:0000259" key="14">
    <source>
        <dbReference type="PROSITE" id="PS50885"/>
    </source>
</evidence>
<dbReference type="Pfam" id="PF00015">
    <property type="entry name" value="MCPsignal"/>
    <property type="match status" value="1"/>
</dbReference>
<dbReference type="GO" id="GO:0006935">
    <property type="term" value="P:chemotaxis"/>
    <property type="evidence" value="ECO:0007669"/>
    <property type="project" value="UniProtKB-KW"/>
</dbReference>
<evidence type="ECO:0000256" key="7">
    <source>
        <dbReference type="ARBA" id="ARBA00023224"/>
    </source>
</evidence>
<keyword evidence="10" id="KW-0175">Coiled coil</keyword>
<keyword evidence="18" id="KW-1185">Reference proteome</keyword>
<evidence type="ECO:0000256" key="10">
    <source>
        <dbReference type="SAM" id="Coils"/>
    </source>
</evidence>
<evidence type="ECO:0000256" key="11">
    <source>
        <dbReference type="SAM" id="MobiDB-lite"/>
    </source>
</evidence>
<keyword evidence="5 12" id="KW-1133">Transmembrane helix</keyword>
<evidence type="ECO:0000256" key="5">
    <source>
        <dbReference type="ARBA" id="ARBA00022989"/>
    </source>
</evidence>
<keyword evidence="4 12" id="KW-0812">Transmembrane</keyword>
<evidence type="ECO:0000313" key="16">
    <source>
        <dbReference type="EMBL" id="SEO71800.1"/>
    </source>
</evidence>
<dbReference type="InterPro" id="IPR033479">
    <property type="entry name" value="dCache_1"/>
</dbReference>
<evidence type="ECO:0000313" key="17">
    <source>
        <dbReference type="Proteomes" id="UP000198809"/>
    </source>
</evidence>
<evidence type="ECO:0000256" key="9">
    <source>
        <dbReference type="PROSITE-ProRule" id="PRU00284"/>
    </source>
</evidence>
<feature type="coiled-coil region" evidence="10">
    <location>
        <begin position="529"/>
        <end position="567"/>
    </location>
</feature>
<sequence length="759" mass="82809">MVQKLTPNEEFEADSKELEENHSPDERKPWSKGLFPSKRKKLLLNRRQPDKSSEPKAETVQGDEGAEVKTRLTSSAGKLLHRFAHMGIQGKLFLFVIMSIVIIFSIMAGVIYSNTKKLIVDDLRQALDYEKRQISSEVNELLMPAGGSVELLGANAFVRDFISSVSSPDAVKTTDGYSSLIRTLNLTKDNNKNLLNVYIGLDAVNKVITQDEFEPPADYNMKERTWYATTVKNNRLTVTDPYIDAGSGKMVVTLSAPILDDSGKLIGVAGADISTEQITQALKGFNYKGSGFALLVNKNGTFIYHPNSDYILLKKIGELGEEWKTVGDKMLQWDSGVIKTDIDGQSSYISYAPAVDNQWAEALVVPAKDAEGALRSFQLIFILSTLVAIIIIGLVLYFVAASILRPIPVLTDAFRTAMAGDLSVRANVKAKGEIGILAKGFNEMISSQQDMIREIMRTSRSISDHVENTEKNVFALDENIADVSATTEELSAGMQQTAAAMEEMNASTLEIEGAINNIALKAQDGAGSAKEINERAERLKQSAIESRQAAEQVYGESEEKLRSAIEQSRSIEQIKVLTTSIMEIASQTNLLSLNASIEAARAGEAGRGFAVVAEEIRKLAENSRSAVSEIMQVTGLVVTAVGSLVEGAEDILHFMDKQVLQDYDAMQKTGSQYSEDAKYVEDLVTDFSATTEELLASIQNMLHAISETAIATNEGAEGAGSIAERTEQIIEKSGSIVTEMEEIRTSASALLDTVSRFKA</sequence>
<reference evidence="16 17" key="1">
    <citation type="submission" date="2016-10" db="EMBL/GenBank/DDBJ databases">
        <authorList>
            <person name="de Groot N.N."/>
        </authorList>
    </citation>
    <scope>NUCLEOTIDE SEQUENCE [LARGE SCALE GENOMIC DNA]</scope>
    <source>
        <strain evidence="16 17">CGMCC 1.10238</strain>
    </source>
</reference>
<dbReference type="Pfam" id="PF02743">
    <property type="entry name" value="dCache_1"/>
    <property type="match status" value="1"/>
</dbReference>
<accession>A0A1H8RZH6</accession>
<dbReference type="SUPFAM" id="SSF103190">
    <property type="entry name" value="Sensory domain-like"/>
    <property type="match status" value="1"/>
</dbReference>
<evidence type="ECO:0000256" key="4">
    <source>
        <dbReference type="ARBA" id="ARBA00022692"/>
    </source>
</evidence>
<keyword evidence="3" id="KW-0145">Chemotaxis</keyword>
<dbReference type="CDD" id="cd12913">
    <property type="entry name" value="PDC1_MCP_like"/>
    <property type="match status" value="1"/>
</dbReference>
<dbReference type="Proteomes" id="UP000198809">
    <property type="component" value="Unassembled WGS sequence"/>
</dbReference>
<evidence type="ECO:0000256" key="12">
    <source>
        <dbReference type="SAM" id="Phobius"/>
    </source>
</evidence>
<keyword evidence="2" id="KW-1003">Cell membrane</keyword>
<dbReference type="PANTHER" id="PTHR32089">
    <property type="entry name" value="METHYL-ACCEPTING CHEMOTAXIS PROTEIN MCPB"/>
    <property type="match status" value="1"/>
</dbReference>
<keyword evidence="7 9" id="KW-0807">Transducer</keyword>
<evidence type="ECO:0000256" key="3">
    <source>
        <dbReference type="ARBA" id="ARBA00022500"/>
    </source>
</evidence>
<comment type="similarity">
    <text evidence="8">Belongs to the methyl-accepting chemotaxis (MCP) protein family.</text>
</comment>
<dbReference type="CDD" id="cd12912">
    <property type="entry name" value="PDC2_MCP_like"/>
    <property type="match status" value="1"/>
</dbReference>
<organism evidence="16 17">
    <name type="scientific">Paenibacillus sophorae</name>
    <dbReference type="NCBI Taxonomy" id="1333845"/>
    <lineage>
        <taxon>Bacteria</taxon>
        <taxon>Bacillati</taxon>
        <taxon>Bacillota</taxon>
        <taxon>Bacilli</taxon>
        <taxon>Bacillales</taxon>
        <taxon>Paenibacillaceae</taxon>
        <taxon>Paenibacillus</taxon>
    </lineage>
</organism>
<reference evidence="15 18" key="2">
    <citation type="submission" date="2021-06" db="EMBL/GenBank/DDBJ databases">
        <title>Whole genome sequence of Paenibacillus sophorae DSM23020 for comparative genomics.</title>
        <authorList>
            <person name="Kim M.-J."/>
            <person name="Lee G."/>
            <person name="Shin J.-H."/>
        </authorList>
    </citation>
    <scope>NUCLEOTIDE SEQUENCE [LARGE SCALE GENOMIC DNA]</scope>
    <source>
        <strain evidence="15 18">DSM 23020</strain>
    </source>
</reference>
<comment type="subcellular location">
    <subcellularLocation>
        <location evidence="1">Cell membrane</location>
        <topology evidence="1">Multi-pass membrane protein</topology>
    </subcellularLocation>
</comment>
<evidence type="ECO:0000256" key="8">
    <source>
        <dbReference type="ARBA" id="ARBA00029447"/>
    </source>
</evidence>
<dbReference type="EMBL" id="CP076607">
    <property type="protein sequence ID" value="QWU16904.1"/>
    <property type="molecule type" value="Genomic_DNA"/>
</dbReference>
<dbReference type="OrthoDB" id="9760371at2"/>
<keyword evidence="6 12" id="KW-0472">Membrane</keyword>
<evidence type="ECO:0000256" key="2">
    <source>
        <dbReference type="ARBA" id="ARBA00022475"/>
    </source>
</evidence>
<evidence type="ECO:0000259" key="13">
    <source>
        <dbReference type="PROSITE" id="PS50111"/>
    </source>
</evidence>
<feature type="transmembrane region" description="Helical" evidence="12">
    <location>
        <begin position="379"/>
        <end position="400"/>
    </location>
</feature>
<dbReference type="Gene3D" id="3.30.450.20">
    <property type="entry name" value="PAS domain"/>
    <property type="match status" value="2"/>
</dbReference>
<dbReference type="Gene3D" id="1.10.8.500">
    <property type="entry name" value="HAMP domain in histidine kinase"/>
    <property type="match status" value="1"/>
</dbReference>